<dbReference type="Gene3D" id="3.40.50.300">
    <property type="entry name" value="P-loop containing nucleotide triphosphate hydrolases"/>
    <property type="match status" value="1"/>
</dbReference>
<sequence length="189" mass="21122">MIDIAKRGTKFGIGLIIASQRPPKIDVDVRSQCNSLIAFRMTDAGSHYTVGRQDVLTKLEVRRISKLDIGQCLLTGKITVSPRVLTVRDINVRRAKKVDFEEILGIKGGPEHFEFKTTITEAENGDLIHKPSGTVIATIEKRVAEQDKVMVEQDEGDGVILRESHLSPEDQKLLRKLRKPDEKGDRLIG</sequence>
<dbReference type="PANTHER" id="PTHR42957">
    <property type="entry name" value="HELICASE MJ1565-RELATED"/>
    <property type="match status" value="1"/>
</dbReference>
<gene>
    <name evidence="1" type="ORF">S01H1_60095</name>
</gene>
<dbReference type="EMBL" id="BARS01039349">
    <property type="protein sequence ID" value="GAG17903.1"/>
    <property type="molecule type" value="Genomic_DNA"/>
</dbReference>
<dbReference type="AlphaFoldDB" id="X0VZP3"/>
<dbReference type="InterPro" id="IPR027417">
    <property type="entry name" value="P-loop_NTPase"/>
</dbReference>
<dbReference type="InterPro" id="IPR008571">
    <property type="entry name" value="HerA-like"/>
</dbReference>
<comment type="caution">
    <text evidence="1">The sequence shown here is derived from an EMBL/GenBank/DDBJ whole genome shotgun (WGS) entry which is preliminary data.</text>
</comment>
<organism evidence="1">
    <name type="scientific">marine sediment metagenome</name>
    <dbReference type="NCBI Taxonomy" id="412755"/>
    <lineage>
        <taxon>unclassified sequences</taxon>
        <taxon>metagenomes</taxon>
        <taxon>ecological metagenomes</taxon>
    </lineage>
</organism>
<evidence type="ECO:0008006" key="2">
    <source>
        <dbReference type="Google" id="ProtNLM"/>
    </source>
</evidence>
<evidence type="ECO:0000313" key="1">
    <source>
        <dbReference type="EMBL" id="GAG17903.1"/>
    </source>
</evidence>
<accession>X0VZP3</accession>
<protein>
    <recommendedName>
        <fullName evidence="2">ATP-binding protein</fullName>
    </recommendedName>
</protein>
<dbReference type="SUPFAM" id="SSF52540">
    <property type="entry name" value="P-loop containing nucleoside triphosphate hydrolases"/>
    <property type="match status" value="1"/>
</dbReference>
<name>X0VZP3_9ZZZZ</name>
<dbReference type="PANTHER" id="PTHR42957:SF1">
    <property type="entry name" value="HELICASE MJ1565-RELATED"/>
    <property type="match status" value="1"/>
</dbReference>
<reference evidence="1" key="1">
    <citation type="journal article" date="2014" name="Front. Microbiol.">
        <title>High frequency of phylogenetically diverse reductive dehalogenase-homologous genes in deep subseafloor sedimentary metagenomes.</title>
        <authorList>
            <person name="Kawai M."/>
            <person name="Futagami T."/>
            <person name="Toyoda A."/>
            <person name="Takaki Y."/>
            <person name="Nishi S."/>
            <person name="Hori S."/>
            <person name="Arai W."/>
            <person name="Tsubouchi T."/>
            <person name="Morono Y."/>
            <person name="Uchiyama I."/>
            <person name="Ito T."/>
            <person name="Fujiyama A."/>
            <person name="Inagaki F."/>
            <person name="Takami H."/>
        </authorList>
    </citation>
    <scope>NUCLEOTIDE SEQUENCE</scope>
    <source>
        <strain evidence="1">Expedition CK06-06</strain>
    </source>
</reference>
<proteinExistence type="predicted"/>